<evidence type="ECO:0000313" key="2">
    <source>
        <dbReference type="Proteomes" id="UP000001399"/>
    </source>
</evidence>
<dbReference type="Proteomes" id="UP000001399">
    <property type="component" value="Chromosome"/>
</dbReference>
<dbReference type="HOGENOM" id="CLU_055261_9_3_5"/>
<dbReference type="KEGG" id="rva:Rvan_2072"/>
<keyword evidence="2" id="KW-1185">Reference proteome</keyword>
<organism evidence="1 2">
    <name type="scientific">Rhodomicrobium vannielii (strain ATCC 17100 / DSM 162 / LMG 4299 / NCIMB 10020 / ATH 3.1.1)</name>
    <dbReference type="NCBI Taxonomy" id="648757"/>
    <lineage>
        <taxon>Bacteria</taxon>
        <taxon>Pseudomonadati</taxon>
        <taxon>Pseudomonadota</taxon>
        <taxon>Alphaproteobacteria</taxon>
        <taxon>Hyphomicrobiales</taxon>
        <taxon>Hyphomicrobiaceae</taxon>
        <taxon>Rhodomicrobium</taxon>
    </lineage>
</organism>
<dbReference type="STRING" id="648757.Rvan_2072"/>
<evidence type="ECO:0000313" key="1">
    <source>
        <dbReference type="EMBL" id="ADP71299.1"/>
    </source>
</evidence>
<dbReference type="EMBL" id="CP002292">
    <property type="protein sequence ID" value="ADP71299.1"/>
    <property type="molecule type" value="Genomic_DNA"/>
</dbReference>
<accession>E3I1Z8</accession>
<proteinExistence type="predicted"/>
<gene>
    <name evidence="1" type="ordered locus">Rvan_2072</name>
</gene>
<reference evidence="2" key="1">
    <citation type="journal article" date="2011" name="J. Bacteriol.">
        <title>Genome sequences of eight morphologically diverse alphaproteobacteria.</title>
        <authorList>
            <consortium name="US DOE Joint Genome Institute"/>
            <person name="Brown P.J."/>
            <person name="Kysela D.T."/>
            <person name="Buechlein A."/>
            <person name="Hemmerich C."/>
            <person name="Brun Y.V."/>
        </authorList>
    </citation>
    <scope>NUCLEOTIDE SEQUENCE [LARGE SCALE GENOMIC DNA]</scope>
    <source>
        <strain evidence="2">ATCC 17100 / ATH 3.1.1 / DSM 162 / LMG 4299</strain>
    </source>
</reference>
<sequence length="108" mass="12658">MSPRRACQAATDARVVSTRRLVDFNPANWASVRLSSTTEKMFANIPPRRNRKGRFVFSGWLYRQRHIVERFFNKIKQLRGIATRYDKDPANFLTAVKLIATRLWCTQL</sequence>
<name>E3I1Z8_RHOVT</name>
<dbReference type="eggNOG" id="COG3293">
    <property type="taxonomic scope" value="Bacteria"/>
</dbReference>
<protein>
    <submittedName>
        <fullName evidence="1">Uncharacterized protein</fullName>
    </submittedName>
</protein>
<dbReference type="AlphaFoldDB" id="E3I1Z8"/>